<sequence length="144" mass="16179">MAERRVIDLAEREGLGLGGQQATCANPRCDEQFIRTSTRGRPKDFHDEDCRRAAERDLRRIQAQLAHHERQAEQLRARAGAYLRTSGETGTDPAGGAGPTAEEMRVAREAIAEVRGMSRFLDGHQDEFARDLLKLWQAVEPLVR</sequence>
<accession>A0A7Z0CRD1</accession>
<evidence type="ECO:0000256" key="1">
    <source>
        <dbReference type="SAM" id="Coils"/>
    </source>
</evidence>
<evidence type="ECO:0000313" key="2">
    <source>
        <dbReference type="EMBL" id="NYI47910.1"/>
    </source>
</evidence>
<dbReference type="EMBL" id="JACBZM010000002">
    <property type="protein sequence ID" value="NYI47910.1"/>
    <property type="molecule type" value="Genomic_DNA"/>
</dbReference>
<dbReference type="Proteomes" id="UP000562045">
    <property type="component" value="Unassembled WGS sequence"/>
</dbReference>
<dbReference type="RefSeq" id="WP_179652898.1">
    <property type="nucleotide sequence ID" value="NZ_JACBZM010000002.1"/>
</dbReference>
<feature type="coiled-coil region" evidence="1">
    <location>
        <begin position="51"/>
        <end position="85"/>
    </location>
</feature>
<keyword evidence="1" id="KW-0175">Coiled coil</keyword>
<protein>
    <submittedName>
        <fullName evidence="2">Uncharacterized protein</fullName>
    </submittedName>
</protein>
<evidence type="ECO:0000313" key="3">
    <source>
        <dbReference type="Proteomes" id="UP000562045"/>
    </source>
</evidence>
<proteinExistence type="predicted"/>
<name>A0A7Z0CRD1_9ACTN</name>
<gene>
    <name evidence="2" type="ORF">BJ993_005056</name>
</gene>
<dbReference type="AlphaFoldDB" id="A0A7Z0CRD1"/>
<reference evidence="2 3" key="1">
    <citation type="submission" date="2020-07" db="EMBL/GenBank/DDBJ databases">
        <title>Sequencing the genomes of 1000 actinobacteria strains.</title>
        <authorList>
            <person name="Klenk H.-P."/>
        </authorList>
    </citation>
    <scope>NUCLEOTIDE SEQUENCE [LARGE SCALE GENOMIC DNA]</scope>
    <source>
        <strain evidence="2 3">DSM 15131</strain>
    </source>
</reference>
<comment type="caution">
    <text evidence="2">The sequence shown here is derived from an EMBL/GenBank/DDBJ whole genome shotgun (WGS) entry which is preliminary data.</text>
</comment>
<organism evidence="2 3">
    <name type="scientific">Nocardioides aromaticivorans</name>
    <dbReference type="NCBI Taxonomy" id="200618"/>
    <lineage>
        <taxon>Bacteria</taxon>
        <taxon>Bacillati</taxon>
        <taxon>Actinomycetota</taxon>
        <taxon>Actinomycetes</taxon>
        <taxon>Propionibacteriales</taxon>
        <taxon>Nocardioidaceae</taxon>
        <taxon>Nocardioides</taxon>
    </lineage>
</organism>